<evidence type="ECO:0000256" key="8">
    <source>
        <dbReference type="ARBA" id="ARBA00063934"/>
    </source>
</evidence>
<comment type="catalytic activity">
    <reaction evidence="7">
        <text>a quaternary ammonium(out) + ATP + H2O = a quaternary ammonium(in) + ADP + phosphate + H(+)</text>
        <dbReference type="Rhea" id="RHEA:11036"/>
        <dbReference type="ChEBI" id="CHEBI:15377"/>
        <dbReference type="ChEBI" id="CHEBI:15378"/>
        <dbReference type="ChEBI" id="CHEBI:30616"/>
        <dbReference type="ChEBI" id="CHEBI:35267"/>
        <dbReference type="ChEBI" id="CHEBI:43474"/>
        <dbReference type="ChEBI" id="CHEBI:456216"/>
        <dbReference type="EC" id="7.6.2.9"/>
    </reaction>
</comment>
<proteinExistence type="inferred from homology"/>
<dbReference type="OrthoDB" id="9802264at2"/>
<dbReference type="Pfam" id="PF00005">
    <property type="entry name" value="ABC_tran"/>
    <property type="match status" value="1"/>
</dbReference>
<keyword evidence="14" id="KW-1185">Reference proteome</keyword>
<comment type="similarity">
    <text evidence="1 10">Belongs to the ABC transporter superfamily.</text>
</comment>
<dbReference type="SUPFAM" id="SSF52540">
    <property type="entry name" value="P-loop containing nucleoside triphosphate hydrolases"/>
    <property type="match status" value="1"/>
</dbReference>
<comment type="subcellular location">
    <subcellularLocation>
        <location evidence="10">Cell inner membrane</location>
        <topology evidence="10">Peripheral membrane protein</topology>
    </subcellularLocation>
</comment>
<dbReference type="InterPro" id="IPR017871">
    <property type="entry name" value="ABC_transporter-like_CS"/>
</dbReference>
<keyword evidence="2 10" id="KW-0813">Transport</keyword>
<keyword evidence="5 10" id="KW-0067">ATP-binding</keyword>
<dbReference type="InterPro" id="IPR000644">
    <property type="entry name" value="CBS_dom"/>
</dbReference>
<dbReference type="EC" id="7.6.2.9" evidence="10"/>
<dbReference type="GO" id="GO:0016887">
    <property type="term" value="F:ATP hydrolysis activity"/>
    <property type="evidence" value="ECO:0007669"/>
    <property type="project" value="UniProtKB-UniRule"/>
</dbReference>
<dbReference type="GO" id="GO:0015418">
    <property type="term" value="F:ABC-type quaternary ammonium compound transporting activity"/>
    <property type="evidence" value="ECO:0007669"/>
    <property type="project" value="UniProtKB-EC"/>
</dbReference>
<keyword evidence="6 9" id="KW-0129">CBS domain</keyword>
<dbReference type="PROSITE" id="PS50893">
    <property type="entry name" value="ABC_TRANSPORTER_2"/>
    <property type="match status" value="1"/>
</dbReference>
<evidence type="ECO:0000256" key="1">
    <source>
        <dbReference type="ARBA" id="ARBA00005417"/>
    </source>
</evidence>
<dbReference type="NCBIfam" id="TIGR01186">
    <property type="entry name" value="proV"/>
    <property type="match status" value="1"/>
</dbReference>
<dbReference type="GO" id="GO:0005524">
    <property type="term" value="F:ATP binding"/>
    <property type="evidence" value="ECO:0007669"/>
    <property type="project" value="UniProtKB-UniRule"/>
</dbReference>
<comment type="subunit">
    <text evidence="8">The complex is composed of two ATP-binding proteins (OpuCA), two transmembrane proteins (OpuCB and OpuCD) and a solute-binding protein (OpuCC).</text>
</comment>
<dbReference type="FunFam" id="3.40.50.300:FF:000425">
    <property type="entry name" value="Probable ABC transporter, ATP-binding subunit"/>
    <property type="match status" value="1"/>
</dbReference>
<dbReference type="Pfam" id="PF00571">
    <property type="entry name" value="CBS"/>
    <property type="match status" value="2"/>
</dbReference>
<feature type="domain" description="ABC transporter" evidence="11">
    <location>
        <begin position="2"/>
        <end position="236"/>
    </location>
</feature>
<feature type="domain" description="CBS" evidence="12">
    <location>
        <begin position="313"/>
        <end position="370"/>
    </location>
</feature>
<dbReference type="InterPro" id="IPR046342">
    <property type="entry name" value="CBS_dom_sf"/>
</dbReference>
<dbReference type="AlphaFoldDB" id="A0A2N5HB42"/>
<dbReference type="Gene3D" id="3.10.580.10">
    <property type="entry name" value="CBS-domain"/>
    <property type="match status" value="1"/>
</dbReference>
<protein>
    <recommendedName>
        <fullName evidence="10">Quaternary amine transport ATP-binding protein</fullName>
        <ecNumber evidence="10">7.6.2.9</ecNumber>
    </recommendedName>
</protein>
<evidence type="ECO:0000256" key="2">
    <source>
        <dbReference type="ARBA" id="ARBA00022448"/>
    </source>
</evidence>
<dbReference type="InterPro" id="IPR027417">
    <property type="entry name" value="P-loop_NTPase"/>
</dbReference>
<dbReference type="SUPFAM" id="SSF54631">
    <property type="entry name" value="CBS-domain pair"/>
    <property type="match status" value="1"/>
</dbReference>
<dbReference type="GO" id="GO:0031460">
    <property type="term" value="P:glycine betaine transport"/>
    <property type="evidence" value="ECO:0007669"/>
    <property type="project" value="InterPro"/>
</dbReference>
<evidence type="ECO:0000256" key="3">
    <source>
        <dbReference type="ARBA" id="ARBA00022737"/>
    </source>
</evidence>
<dbReference type="GO" id="GO:0005886">
    <property type="term" value="C:plasma membrane"/>
    <property type="evidence" value="ECO:0007669"/>
    <property type="project" value="UniProtKB-SubCell"/>
</dbReference>
<comment type="subunit">
    <text evidence="10">The complex is probably composed of two ATP-binding proteins, two transmembrane proteins and a solute-binding protein.</text>
</comment>
<keyword evidence="10" id="KW-0997">Cell inner membrane</keyword>
<dbReference type="Proteomes" id="UP000234950">
    <property type="component" value="Unassembled WGS sequence"/>
</dbReference>
<comment type="caution">
    <text evidence="13">The sequence shown here is derived from an EMBL/GenBank/DDBJ whole genome shotgun (WGS) entry which is preliminary data.</text>
</comment>
<keyword evidence="4 10" id="KW-0547">Nucleotide-binding</keyword>
<accession>A0A2N5HB42</accession>
<evidence type="ECO:0000256" key="9">
    <source>
        <dbReference type="PROSITE-ProRule" id="PRU00703"/>
    </source>
</evidence>
<dbReference type="InterPro" id="IPR003439">
    <property type="entry name" value="ABC_transporter-like_ATP-bd"/>
</dbReference>
<evidence type="ECO:0000256" key="5">
    <source>
        <dbReference type="ARBA" id="ARBA00022840"/>
    </source>
</evidence>
<dbReference type="GO" id="GO:0006865">
    <property type="term" value="P:amino acid transport"/>
    <property type="evidence" value="ECO:0007669"/>
    <property type="project" value="UniProtKB-UniRule"/>
</dbReference>
<gene>
    <name evidence="13" type="ORF">CVD27_18120</name>
</gene>
<evidence type="ECO:0000313" key="13">
    <source>
        <dbReference type="EMBL" id="PLS02743.1"/>
    </source>
</evidence>
<evidence type="ECO:0000256" key="7">
    <source>
        <dbReference type="ARBA" id="ARBA00052482"/>
    </source>
</evidence>
<evidence type="ECO:0000313" key="14">
    <source>
        <dbReference type="Proteomes" id="UP000234950"/>
    </source>
</evidence>
<evidence type="ECO:0000256" key="4">
    <source>
        <dbReference type="ARBA" id="ARBA00022741"/>
    </source>
</evidence>
<organism evidence="13 14">
    <name type="scientific">Neobacillus cucumis</name>
    <dbReference type="NCBI Taxonomy" id="1740721"/>
    <lineage>
        <taxon>Bacteria</taxon>
        <taxon>Bacillati</taxon>
        <taxon>Bacillota</taxon>
        <taxon>Bacilli</taxon>
        <taxon>Bacillales</taxon>
        <taxon>Bacillaceae</taxon>
        <taxon>Neobacillus</taxon>
    </lineage>
</organism>
<keyword evidence="10" id="KW-0472">Membrane</keyword>
<keyword evidence="10" id="KW-1003">Cell membrane</keyword>
<dbReference type="InterPro" id="IPR003593">
    <property type="entry name" value="AAA+_ATPase"/>
</dbReference>
<dbReference type="Gene3D" id="3.40.50.300">
    <property type="entry name" value="P-loop containing nucleotide triphosphate hydrolases"/>
    <property type="match status" value="1"/>
</dbReference>
<feature type="domain" description="CBS" evidence="12">
    <location>
        <begin position="254"/>
        <end position="311"/>
    </location>
</feature>
<evidence type="ECO:0000256" key="10">
    <source>
        <dbReference type="RuleBase" id="RU369116"/>
    </source>
</evidence>
<evidence type="ECO:0000259" key="12">
    <source>
        <dbReference type="PROSITE" id="PS51371"/>
    </source>
</evidence>
<dbReference type="EMBL" id="PGVE01000065">
    <property type="protein sequence ID" value="PLS02743.1"/>
    <property type="molecule type" value="Genomic_DNA"/>
</dbReference>
<name>A0A2N5HB42_9BACI</name>
<dbReference type="SMART" id="SM00382">
    <property type="entry name" value="AAA"/>
    <property type="match status" value="1"/>
</dbReference>
<dbReference type="InterPro" id="IPR005892">
    <property type="entry name" value="Gly-betaine_transp_ATP-bd"/>
</dbReference>
<evidence type="ECO:0000256" key="6">
    <source>
        <dbReference type="ARBA" id="ARBA00023122"/>
    </source>
</evidence>
<evidence type="ECO:0000259" key="11">
    <source>
        <dbReference type="PROSITE" id="PS50893"/>
    </source>
</evidence>
<dbReference type="PROSITE" id="PS00211">
    <property type="entry name" value="ABC_TRANSPORTER_1"/>
    <property type="match status" value="1"/>
</dbReference>
<dbReference type="PANTHER" id="PTHR43117:SF4">
    <property type="entry name" value="OSMOPROTECTANT IMPORT ATP-BINDING PROTEIN OSMV"/>
    <property type="match status" value="1"/>
</dbReference>
<sequence>MIEFKNIVKKYRTKTIINPFSLNIEAGQLVVFIGPSGCGKTTLLKMINKLIQPTSGKIFVNGTDITTMNPIELRRNIGYVIQNTGLFPHMSIQENLELIPKLKGEDPAAIEKKTNELLDLVGLDPKEYLHRYPKELSGGQQQRVGVARAFSTNSDIILMDEPFSALDPVTRSSLQDELFQMQKELNKTIIFVTHDMDEAIKIADKICILKDGDILQYDTPENILKNPANEFVEGFIGKRRVWNNPELLMAEDIMIQNPVKITSMRTVLQAIEVMKDHKVDSLMVTDKHNVLKGLVTLKSIQLLNRNTSIEMVMEQKVQSVSQDANLISVLATMNEHKIGYLPVVNATNQLTGLITRSSILSALSSQLIDLEVAF</sequence>
<dbReference type="PROSITE" id="PS51371">
    <property type="entry name" value="CBS"/>
    <property type="match status" value="2"/>
</dbReference>
<reference evidence="13 14" key="1">
    <citation type="submission" date="2017-11" db="EMBL/GenBank/DDBJ databases">
        <title>Comparitive Functional Genomics of Dry Heat Resistant strains isolated from the Viking Spacecraft.</title>
        <authorList>
            <person name="Seuylemezian A."/>
            <person name="Cooper K."/>
            <person name="Vaishampayan P."/>
        </authorList>
    </citation>
    <scope>NUCLEOTIDE SEQUENCE [LARGE SCALE GENOMIC DNA]</scope>
    <source>
        <strain evidence="13 14">V32-6</strain>
    </source>
</reference>
<keyword evidence="3" id="KW-0677">Repeat</keyword>
<dbReference type="RefSeq" id="WP_101649305.1">
    <property type="nucleotide sequence ID" value="NZ_PGVE01000065.1"/>
</dbReference>
<dbReference type="PANTHER" id="PTHR43117">
    <property type="entry name" value="OSMOPROTECTANT IMPORT ATP-BINDING PROTEIN OSMV"/>
    <property type="match status" value="1"/>
</dbReference>
<dbReference type="SMART" id="SM00116">
    <property type="entry name" value="CBS"/>
    <property type="match status" value="2"/>
</dbReference>